<evidence type="ECO:0000256" key="2">
    <source>
        <dbReference type="ARBA" id="ARBA00008892"/>
    </source>
</evidence>
<keyword evidence="7 12" id="KW-0375">Hydrogen ion transport</keyword>
<keyword evidence="8 13" id="KW-1133">Transmembrane helix</keyword>
<feature type="transmembrane region" description="Helical" evidence="13">
    <location>
        <begin position="6"/>
        <end position="29"/>
    </location>
</feature>
<evidence type="ECO:0000256" key="13">
    <source>
        <dbReference type="SAM" id="Phobius"/>
    </source>
</evidence>
<dbReference type="GO" id="GO:0015078">
    <property type="term" value="F:proton transmembrane transporter activity"/>
    <property type="evidence" value="ECO:0007669"/>
    <property type="project" value="InterPro"/>
</dbReference>
<comment type="similarity">
    <text evidence="2 12">Belongs to the ATPase protein 8 family.</text>
</comment>
<keyword evidence="11 13" id="KW-0472">Membrane</keyword>
<evidence type="ECO:0000256" key="4">
    <source>
        <dbReference type="ARBA" id="ARBA00022448"/>
    </source>
</evidence>
<gene>
    <name evidence="14" type="primary">atp8</name>
</gene>
<protein>
    <recommendedName>
        <fullName evidence="12">ATP synthase complex subunit 8</fullName>
    </recommendedName>
</protein>
<organism evidence="14">
    <name type="scientific">Sinopyrophorus schimmeli</name>
    <dbReference type="NCBI Taxonomy" id="2488820"/>
    <lineage>
        <taxon>Eukaryota</taxon>
        <taxon>Metazoa</taxon>
        <taxon>Ecdysozoa</taxon>
        <taxon>Arthropoda</taxon>
        <taxon>Hexapoda</taxon>
        <taxon>Insecta</taxon>
        <taxon>Pterygota</taxon>
        <taxon>Neoptera</taxon>
        <taxon>Endopterygota</taxon>
        <taxon>Coleoptera</taxon>
        <taxon>Polyphaga</taxon>
        <taxon>Elateriformia</taxon>
        <taxon>Elateroidea</taxon>
        <taxon>Elateridae</taxon>
        <taxon>Sinopyrophorinae</taxon>
        <taxon>Sinopyrophorus</taxon>
    </lineage>
</organism>
<comment type="subunit">
    <text evidence="3">F-type ATPases have 2 components, CF(1) - the catalytic core - and CF(0) - the membrane proton channel.</text>
</comment>
<keyword evidence="6 12" id="KW-0812">Transmembrane</keyword>
<accession>A0A3G5FPR8</accession>
<evidence type="ECO:0000256" key="8">
    <source>
        <dbReference type="ARBA" id="ARBA00022989"/>
    </source>
</evidence>
<geneLocation type="mitochondrion" evidence="14"/>
<keyword evidence="4 12" id="KW-0813">Transport</keyword>
<keyword evidence="5 12" id="KW-0138">CF(0)</keyword>
<dbReference type="AlphaFoldDB" id="A0A3G5FPR8"/>
<dbReference type="GO" id="GO:0045259">
    <property type="term" value="C:proton-transporting ATP synthase complex"/>
    <property type="evidence" value="ECO:0007669"/>
    <property type="project" value="UniProtKB-KW"/>
</dbReference>
<reference evidence="14" key="1">
    <citation type="submission" date="2018-03" db="EMBL/GenBank/DDBJ databases">
        <title>The complete mitochondrial genome of the luminous click beetle Sinopyrophorus schimmeli(Coleoptera: Elateridae).</title>
        <authorList>
            <person name="He J.-W."/>
            <person name="Bi W.-X."/>
            <person name="Dong Z.-W."/>
            <person name="Liu G.-C."/>
            <person name="Zhao R.-P."/>
            <person name="Li X.-Y."/>
            <person name="Wang W."/>
        </authorList>
    </citation>
    <scope>NUCLEOTIDE SEQUENCE</scope>
</reference>
<evidence type="ECO:0000256" key="6">
    <source>
        <dbReference type="ARBA" id="ARBA00022692"/>
    </source>
</evidence>
<keyword evidence="10 12" id="KW-0496">Mitochondrion</keyword>
<dbReference type="GO" id="GO:0031966">
    <property type="term" value="C:mitochondrial membrane"/>
    <property type="evidence" value="ECO:0007669"/>
    <property type="project" value="UniProtKB-SubCell"/>
</dbReference>
<dbReference type="EMBL" id="MH065615">
    <property type="protein sequence ID" value="AYW52632.1"/>
    <property type="molecule type" value="Genomic_DNA"/>
</dbReference>
<proteinExistence type="inferred from homology"/>
<evidence type="ECO:0000256" key="10">
    <source>
        <dbReference type="ARBA" id="ARBA00023128"/>
    </source>
</evidence>
<keyword evidence="9 12" id="KW-0406">Ion transport</keyword>
<sequence length="51" mass="6230">MPQMSPLLWINLFIFFIMVFLIFNSLNYFSFSYKPQTMAPSSTKKMINWKW</sequence>
<evidence type="ECO:0000256" key="12">
    <source>
        <dbReference type="RuleBase" id="RU003661"/>
    </source>
</evidence>
<evidence type="ECO:0000256" key="9">
    <source>
        <dbReference type="ARBA" id="ARBA00023065"/>
    </source>
</evidence>
<comment type="subcellular location">
    <subcellularLocation>
        <location evidence="1 12">Mitochondrion membrane</location>
        <topology evidence="1 12">Single-pass membrane protein</topology>
    </subcellularLocation>
</comment>
<dbReference type="Pfam" id="PF00895">
    <property type="entry name" value="ATP-synt_8"/>
    <property type="match status" value="1"/>
</dbReference>
<dbReference type="GO" id="GO:0015986">
    <property type="term" value="P:proton motive force-driven ATP synthesis"/>
    <property type="evidence" value="ECO:0007669"/>
    <property type="project" value="InterPro"/>
</dbReference>
<name>A0A3G5FPR8_9COLE</name>
<evidence type="ECO:0000256" key="7">
    <source>
        <dbReference type="ARBA" id="ARBA00022781"/>
    </source>
</evidence>
<evidence type="ECO:0000256" key="3">
    <source>
        <dbReference type="ARBA" id="ARBA00011291"/>
    </source>
</evidence>
<evidence type="ECO:0000256" key="11">
    <source>
        <dbReference type="ARBA" id="ARBA00023136"/>
    </source>
</evidence>
<evidence type="ECO:0000256" key="5">
    <source>
        <dbReference type="ARBA" id="ARBA00022547"/>
    </source>
</evidence>
<dbReference type="InterPro" id="IPR001421">
    <property type="entry name" value="ATP8_metazoa"/>
</dbReference>
<evidence type="ECO:0000313" key="14">
    <source>
        <dbReference type="EMBL" id="AYW52632.1"/>
    </source>
</evidence>
<evidence type="ECO:0000256" key="1">
    <source>
        <dbReference type="ARBA" id="ARBA00004304"/>
    </source>
</evidence>